<keyword evidence="2" id="KW-0521">NADP</keyword>
<keyword evidence="6" id="KW-1185">Reference proteome</keyword>
<dbReference type="PANTHER" id="PTHR38011">
    <property type="entry name" value="DIHYDROFOLATE REDUCTASE FAMILY PROTEIN (AFU_ORTHOLOGUE AFUA_8G06820)"/>
    <property type="match status" value="1"/>
</dbReference>
<dbReference type="RefSeq" id="WP_289954249.1">
    <property type="nucleotide sequence ID" value="NZ_JAUEMJ010000001.1"/>
</dbReference>
<evidence type="ECO:0000259" key="4">
    <source>
        <dbReference type="Pfam" id="PF01872"/>
    </source>
</evidence>
<dbReference type="InterPro" id="IPR024072">
    <property type="entry name" value="DHFR-like_dom_sf"/>
</dbReference>
<evidence type="ECO:0000256" key="3">
    <source>
        <dbReference type="ARBA" id="ARBA00023002"/>
    </source>
</evidence>
<dbReference type="InterPro" id="IPR002734">
    <property type="entry name" value="RibDG_C"/>
</dbReference>
<name>A0ABT7YIH3_9ACTN</name>
<dbReference type="Pfam" id="PF01872">
    <property type="entry name" value="RibD_C"/>
    <property type="match status" value="1"/>
</dbReference>
<proteinExistence type="predicted"/>
<sequence length="241" mass="25323">MERPYVIVSAAMSIDGFLDDVSPERLMLSNAADFDRVDAVRASVDAILVGAGTVRADDPRLLVRSAERREERVAGGSPASPLRAVISPSGRLEPGARLFDRAADDAAGPVVVYTSTAGARTFPLGPDADEFGPATWPEGSVHPEVVAVGDSGVAPLAVLEDLARRGIERVLVEGGGIVHTAFMSADLVDEVHLAVAPFLLGSAGGPRFVHAAAFPQSPERPLKLVETRAIGEVALLVYRRD</sequence>
<evidence type="ECO:0000313" key="5">
    <source>
        <dbReference type="EMBL" id="MDN3238434.1"/>
    </source>
</evidence>
<dbReference type="SUPFAM" id="SSF53597">
    <property type="entry name" value="Dihydrofolate reductase-like"/>
    <property type="match status" value="1"/>
</dbReference>
<dbReference type="Gene3D" id="3.40.430.10">
    <property type="entry name" value="Dihydrofolate Reductase, subunit A"/>
    <property type="match status" value="1"/>
</dbReference>
<dbReference type="InterPro" id="IPR050765">
    <property type="entry name" value="Riboflavin_Biosynth_HTPR"/>
</dbReference>
<comment type="pathway">
    <text evidence="1">Cofactor biosynthesis; riboflavin biosynthesis.</text>
</comment>
<reference evidence="5" key="1">
    <citation type="submission" date="2023-06" db="EMBL/GenBank/DDBJ databases">
        <title>Gycomyces niveus sp.nov., a novel actinomycete isolated from soil in Shouguang.</title>
        <authorList>
            <person name="Yang X."/>
            <person name="Zhao J."/>
        </authorList>
    </citation>
    <scope>NUCLEOTIDE SEQUENCE</scope>
    <source>
        <strain evidence="5">NEAU C2</strain>
    </source>
</reference>
<protein>
    <submittedName>
        <fullName evidence="5">Dihydrofolate reductase family protein</fullName>
    </submittedName>
</protein>
<evidence type="ECO:0000256" key="2">
    <source>
        <dbReference type="ARBA" id="ARBA00022857"/>
    </source>
</evidence>
<dbReference type="Proteomes" id="UP001171902">
    <property type="component" value="Unassembled WGS sequence"/>
</dbReference>
<evidence type="ECO:0000256" key="1">
    <source>
        <dbReference type="ARBA" id="ARBA00005104"/>
    </source>
</evidence>
<dbReference type="PANTHER" id="PTHR38011:SF7">
    <property type="entry name" value="2,5-DIAMINO-6-RIBOSYLAMINO-4(3H)-PYRIMIDINONE 5'-PHOSPHATE REDUCTASE"/>
    <property type="match status" value="1"/>
</dbReference>
<feature type="domain" description="Bacterial bifunctional deaminase-reductase C-terminal" evidence="4">
    <location>
        <begin position="4"/>
        <end position="234"/>
    </location>
</feature>
<accession>A0ABT7YIH3</accession>
<evidence type="ECO:0000313" key="6">
    <source>
        <dbReference type="Proteomes" id="UP001171902"/>
    </source>
</evidence>
<keyword evidence="3" id="KW-0560">Oxidoreductase</keyword>
<comment type="caution">
    <text evidence="5">The sequence shown here is derived from an EMBL/GenBank/DDBJ whole genome shotgun (WGS) entry which is preliminary data.</text>
</comment>
<dbReference type="EMBL" id="JAUEMJ010000001">
    <property type="protein sequence ID" value="MDN3238434.1"/>
    <property type="molecule type" value="Genomic_DNA"/>
</dbReference>
<gene>
    <name evidence="5" type="ORF">QWI33_01755</name>
</gene>
<organism evidence="5 6">
    <name type="scientific">Glycomyces tritici</name>
    <dbReference type="NCBI Taxonomy" id="2665176"/>
    <lineage>
        <taxon>Bacteria</taxon>
        <taxon>Bacillati</taxon>
        <taxon>Actinomycetota</taxon>
        <taxon>Actinomycetes</taxon>
        <taxon>Glycomycetales</taxon>
        <taxon>Glycomycetaceae</taxon>
        <taxon>Glycomyces</taxon>
    </lineage>
</organism>